<evidence type="ECO:0000313" key="2">
    <source>
        <dbReference type="EMBL" id="EAQ78979.1"/>
    </source>
</evidence>
<feature type="compositionally biased region" description="Pro residues" evidence="1">
    <location>
        <begin position="93"/>
        <end position="103"/>
    </location>
</feature>
<dbReference type="AlphaFoldDB" id="A3ZWK5"/>
<accession>A3ZWK5</accession>
<evidence type="ECO:0000256" key="1">
    <source>
        <dbReference type="SAM" id="MobiDB-lite"/>
    </source>
</evidence>
<evidence type="ECO:0000313" key="3">
    <source>
        <dbReference type="Proteomes" id="UP000004358"/>
    </source>
</evidence>
<organism evidence="2 3">
    <name type="scientific">Blastopirellula marina DSM 3645</name>
    <dbReference type="NCBI Taxonomy" id="314230"/>
    <lineage>
        <taxon>Bacteria</taxon>
        <taxon>Pseudomonadati</taxon>
        <taxon>Planctomycetota</taxon>
        <taxon>Planctomycetia</taxon>
        <taxon>Pirellulales</taxon>
        <taxon>Pirellulaceae</taxon>
        <taxon>Blastopirellula</taxon>
    </lineage>
</organism>
<dbReference type="HOGENOM" id="CLU_2258268_0_0_0"/>
<feature type="region of interest" description="Disordered" evidence="1">
    <location>
        <begin position="69"/>
        <end position="103"/>
    </location>
</feature>
<proteinExistence type="predicted"/>
<gene>
    <name evidence="2" type="ORF">DSM3645_13485</name>
</gene>
<comment type="caution">
    <text evidence="2">The sequence shown here is derived from an EMBL/GenBank/DDBJ whole genome shotgun (WGS) entry which is preliminary data.</text>
</comment>
<name>A3ZWK5_9BACT</name>
<dbReference type="OrthoDB" id="276288at2"/>
<feature type="compositionally biased region" description="Basic and acidic residues" evidence="1">
    <location>
        <begin position="69"/>
        <end position="84"/>
    </location>
</feature>
<dbReference type="Proteomes" id="UP000004358">
    <property type="component" value="Unassembled WGS sequence"/>
</dbReference>
<dbReference type="STRING" id="314230.DSM3645_13485"/>
<reference evidence="2 3" key="1">
    <citation type="submission" date="2006-02" db="EMBL/GenBank/DDBJ databases">
        <authorList>
            <person name="Amann R."/>
            <person name="Ferriera S."/>
            <person name="Johnson J."/>
            <person name="Kravitz S."/>
            <person name="Halpern A."/>
            <person name="Remington K."/>
            <person name="Beeson K."/>
            <person name="Tran B."/>
            <person name="Rogers Y.-H."/>
            <person name="Friedman R."/>
            <person name="Venter J.C."/>
        </authorList>
    </citation>
    <scope>NUCLEOTIDE SEQUENCE [LARGE SCALE GENOMIC DNA]</scope>
    <source>
        <strain evidence="2 3">DSM 3645</strain>
    </source>
</reference>
<dbReference type="RefSeq" id="WP_002650595.1">
    <property type="nucleotide sequence ID" value="NZ_CH672376.1"/>
</dbReference>
<sequence length="103" mass="11673">MNDVQMTKEWRHVCDRVEAAADRHVAHYPDMEDAVRRQTAHFCAQAPPAETEELLDRILAANDLTASWTRDEEAAEVPKDRVDESSIESFPASDPPNWSPTII</sequence>
<dbReference type="EMBL" id="AANZ01000016">
    <property type="protein sequence ID" value="EAQ78979.1"/>
    <property type="molecule type" value="Genomic_DNA"/>
</dbReference>
<protein>
    <submittedName>
        <fullName evidence="2">Uncharacterized protein</fullName>
    </submittedName>
</protein>